<keyword evidence="2" id="KW-0808">Transferase</keyword>
<dbReference type="GO" id="GO:0003964">
    <property type="term" value="F:RNA-directed DNA polymerase activity"/>
    <property type="evidence" value="ECO:0007669"/>
    <property type="project" value="UniProtKB-KW"/>
</dbReference>
<dbReference type="SUPFAM" id="SSF56672">
    <property type="entry name" value="DNA/RNA polymerases"/>
    <property type="match status" value="1"/>
</dbReference>
<gene>
    <name evidence="2" type="ORF">PHPALM_16285</name>
</gene>
<dbReference type="InterPro" id="IPR043502">
    <property type="entry name" value="DNA/RNA_pol_sf"/>
</dbReference>
<feature type="domain" description="Reverse transcriptase/retrotransposon-derived protein RNase H-like" evidence="1">
    <location>
        <begin position="2"/>
        <end position="58"/>
    </location>
</feature>
<proteinExistence type="predicted"/>
<keyword evidence="2" id="KW-0695">RNA-directed DNA polymerase</keyword>
<dbReference type="InterPro" id="IPR041577">
    <property type="entry name" value="RT_RNaseH_2"/>
</dbReference>
<dbReference type="OrthoDB" id="123606at2759"/>
<dbReference type="AlphaFoldDB" id="A0A2P4XQ46"/>
<dbReference type="Proteomes" id="UP000237271">
    <property type="component" value="Unassembled WGS sequence"/>
</dbReference>
<reference evidence="2 3" key="1">
    <citation type="journal article" date="2017" name="Genome Biol. Evol.">
        <title>Phytophthora megakarya and P. palmivora, closely related causal agents of cacao black pod rot, underwent increases in genome sizes and gene numbers by different mechanisms.</title>
        <authorList>
            <person name="Ali S.S."/>
            <person name="Shao J."/>
            <person name="Lary D.J."/>
            <person name="Kronmiller B."/>
            <person name="Shen D."/>
            <person name="Strem M.D."/>
            <person name="Amoako-Attah I."/>
            <person name="Akrofi A.Y."/>
            <person name="Begoude B.A."/>
            <person name="Ten Hoopen G.M."/>
            <person name="Coulibaly K."/>
            <person name="Kebe B.I."/>
            <person name="Melnick R.L."/>
            <person name="Guiltinan M.J."/>
            <person name="Tyler B.M."/>
            <person name="Meinhardt L.W."/>
            <person name="Bailey B.A."/>
        </authorList>
    </citation>
    <scope>NUCLEOTIDE SEQUENCE [LARGE SCALE GENOMIC DNA]</scope>
    <source>
        <strain evidence="3">sbr112.9</strain>
    </source>
</reference>
<protein>
    <submittedName>
        <fullName evidence="2">Reverse transcriptase</fullName>
    </submittedName>
</protein>
<evidence type="ECO:0000313" key="2">
    <source>
        <dbReference type="EMBL" id="POM67671.1"/>
    </source>
</evidence>
<comment type="caution">
    <text evidence="2">The sequence shown here is derived from an EMBL/GenBank/DDBJ whole genome shotgun (WGS) entry which is preliminary data.</text>
</comment>
<evidence type="ECO:0000313" key="3">
    <source>
        <dbReference type="Proteomes" id="UP000237271"/>
    </source>
</evidence>
<keyword evidence="2" id="KW-0548">Nucleotidyltransferase</keyword>
<name>A0A2P4XQ46_9STRA</name>
<accession>A0A2P4XQ46</accession>
<dbReference type="EMBL" id="NCKW01008797">
    <property type="protein sequence ID" value="POM67671.1"/>
    <property type="molecule type" value="Genomic_DNA"/>
</dbReference>
<organism evidence="2 3">
    <name type="scientific">Phytophthora palmivora</name>
    <dbReference type="NCBI Taxonomy" id="4796"/>
    <lineage>
        <taxon>Eukaryota</taxon>
        <taxon>Sar</taxon>
        <taxon>Stramenopiles</taxon>
        <taxon>Oomycota</taxon>
        <taxon>Peronosporomycetes</taxon>
        <taxon>Peronosporales</taxon>
        <taxon>Peronosporaceae</taxon>
        <taxon>Phytophthora</taxon>
    </lineage>
</organism>
<sequence length="64" mass="6885">MEQQHQDAFDSIKASLQGMSALDLPVENKAFSIVCDASDYAIGCALLQKDDEGRERVIPSSPGS</sequence>
<keyword evidence="3" id="KW-1185">Reference proteome</keyword>
<evidence type="ECO:0000259" key="1">
    <source>
        <dbReference type="Pfam" id="PF17919"/>
    </source>
</evidence>
<dbReference type="Pfam" id="PF17919">
    <property type="entry name" value="RT_RNaseH_2"/>
    <property type="match status" value="1"/>
</dbReference>